<keyword evidence="1" id="KW-0472">Membrane</keyword>
<dbReference type="InterPro" id="IPR026898">
    <property type="entry name" value="PrsW"/>
</dbReference>
<dbReference type="Pfam" id="PF13367">
    <property type="entry name" value="PrsW-protease"/>
    <property type="match status" value="1"/>
</dbReference>
<keyword evidence="1" id="KW-0812">Transmembrane</keyword>
<keyword evidence="3" id="KW-1185">Reference proteome</keyword>
<feature type="transmembrane region" description="Helical" evidence="1">
    <location>
        <begin position="181"/>
        <end position="199"/>
    </location>
</feature>
<proteinExistence type="predicted"/>
<accession>A0A7G5FCP9</accession>
<dbReference type="AlphaFoldDB" id="A0A7G5FCP9"/>
<evidence type="ECO:0000313" key="2">
    <source>
        <dbReference type="EMBL" id="QMV84390.1"/>
    </source>
</evidence>
<dbReference type="PANTHER" id="PTHR36844">
    <property type="entry name" value="PROTEASE PRSW"/>
    <property type="match status" value="1"/>
</dbReference>
<dbReference type="PANTHER" id="PTHR36844:SF1">
    <property type="entry name" value="PROTEASE PRSW"/>
    <property type="match status" value="1"/>
</dbReference>
<keyword evidence="1" id="KW-1133">Transmembrane helix</keyword>
<dbReference type="RefSeq" id="WP_182385199.1">
    <property type="nucleotide sequence ID" value="NZ_CP059833.1"/>
</dbReference>
<protein>
    <submittedName>
        <fullName evidence="2">PrsW family intramembrane metalloprotease</fullName>
    </submittedName>
</protein>
<dbReference type="GO" id="GO:0006508">
    <property type="term" value="P:proteolysis"/>
    <property type="evidence" value="ECO:0007669"/>
    <property type="project" value="UniProtKB-KW"/>
</dbReference>
<evidence type="ECO:0000256" key="1">
    <source>
        <dbReference type="SAM" id="Phobius"/>
    </source>
</evidence>
<dbReference type="Proteomes" id="UP000515570">
    <property type="component" value="Chromosome"/>
</dbReference>
<feature type="transmembrane region" description="Helical" evidence="1">
    <location>
        <begin position="63"/>
        <end position="84"/>
    </location>
</feature>
<feature type="transmembrane region" description="Helical" evidence="1">
    <location>
        <begin position="206"/>
        <end position="224"/>
    </location>
</feature>
<dbReference type="GO" id="GO:0008237">
    <property type="term" value="F:metallopeptidase activity"/>
    <property type="evidence" value="ECO:0007669"/>
    <property type="project" value="UniProtKB-KW"/>
</dbReference>
<keyword evidence="2" id="KW-0378">Hydrolase</keyword>
<reference evidence="2 3" key="1">
    <citation type="submission" date="2020-07" db="EMBL/GenBank/DDBJ databases">
        <title>non toxigenic Corynebacterium sp. nov from a clinical source.</title>
        <authorList>
            <person name="Bernier A.-M."/>
            <person name="Bernard K."/>
        </authorList>
    </citation>
    <scope>NUCLEOTIDE SEQUENCE [LARGE SCALE GENOMIC DNA]</scope>
    <source>
        <strain evidence="3">NML 93-0612</strain>
    </source>
</reference>
<dbReference type="EMBL" id="CP059833">
    <property type="protein sequence ID" value="QMV84390.1"/>
    <property type="molecule type" value="Genomic_DNA"/>
</dbReference>
<name>A0A7G5FCP9_9CORY</name>
<evidence type="ECO:0000313" key="3">
    <source>
        <dbReference type="Proteomes" id="UP000515570"/>
    </source>
</evidence>
<keyword evidence="2" id="KW-0482">Metalloprotease</keyword>
<sequence>MNKTLLMWLLAVIVLPATVVAVLANALLSSVGTWVGLLFGALYLVAGTLLFRAGPLWPNAGSLWWLSCVAWGAGMSVALVFPASTGWTNITDKLGWEPVAASFSGAYPEELSKAFGVVIILYAFRKLNRPWHGFVTGGLVGLGFEVHENVIYGATGALLDPNSDFNGAVEMWFTRMVAGPGLHIVFTALAGWGIGLAMFRRDSLRGLWWVVAGLLLHFVWNILWPSEFWLVVHYVALTILIYPLFIWVYWQAVRAKKTDNSYVLLA</sequence>
<feature type="transmembrane region" description="Helical" evidence="1">
    <location>
        <begin position="31"/>
        <end position="51"/>
    </location>
</feature>
<feature type="transmembrane region" description="Helical" evidence="1">
    <location>
        <begin position="230"/>
        <end position="250"/>
    </location>
</feature>
<gene>
    <name evidence="2" type="ORF">HW450_08405</name>
</gene>
<organism evidence="2 3">
    <name type="scientific">Corynebacterium hindlerae</name>
    <dbReference type="NCBI Taxonomy" id="699041"/>
    <lineage>
        <taxon>Bacteria</taxon>
        <taxon>Bacillati</taxon>
        <taxon>Actinomycetota</taxon>
        <taxon>Actinomycetes</taxon>
        <taxon>Mycobacteriales</taxon>
        <taxon>Corynebacteriaceae</taxon>
        <taxon>Corynebacterium</taxon>
    </lineage>
</organism>
<keyword evidence="2" id="KW-0645">Protease</keyword>